<sequence>MTARRRSGLAGLAFAGVLALALAGCAGGETSATPDAAASATLDPSAASEADRLSAEELTALFDKLQFPPGEYDTSAELLSSIYPGLTVSDPSCLAPFGAGWESAVADDDTAAEMATSNDRSMTAVVVSSADPDQAATLFADAEEALATCADGSQSFELSGVPVDLQLETTPTTVTGTDEAVSWRATGEVAGSPFRLVGITAVHEGTAIALVGWDPATSADYVPAATQMFIDGF</sequence>
<dbReference type="Gene3D" id="3.40.1000.70">
    <property type="entry name" value="PknH-like extracellular domain"/>
    <property type="match status" value="1"/>
</dbReference>
<evidence type="ECO:0000313" key="3">
    <source>
        <dbReference type="Proteomes" id="UP000321034"/>
    </source>
</evidence>
<keyword evidence="1" id="KW-0732">Signal</keyword>
<reference evidence="2 3" key="1">
    <citation type="submission" date="2019-08" db="EMBL/GenBank/DDBJ databases">
        <authorList>
            <person name="Dong K."/>
        </authorList>
    </citation>
    <scope>NUCLEOTIDE SEQUENCE [LARGE SCALE GENOMIC DNA]</scope>
    <source>
        <strain evidence="2 3">JCM14558</strain>
    </source>
</reference>
<dbReference type="InterPro" id="IPR038232">
    <property type="entry name" value="PknH-like_Extracell_sf"/>
</dbReference>
<protein>
    <recommendedName>
        <fullName evidence="4">Sensor domain-containing protein</fullName>
    </recommendedName>
</protein>
<organism evidence="2 3">
    <name type="scientific">Microbacterium hatanonis</name>
    <dbReference type="NCBI Taxonomy" id="404366"/>
    <lineage>
        <taxon>Bacteria</taxon>
        <taxon>Bacillati</taxon>
        <taxon>Actinomycetota</taxon>
        <taxon>Actinomycetes</taxon>
        <taxon>Micrococcales</taxon>
        <taxon>Microbacteriaceae</taxon>
        <taxon>Microbacterium</taxon>
    </lineage>
</organism>
<gene>
    <name evidence="2" type="ORF">FVP77_15930</name>
</gene>
<feature type="chain" id="PRO_5038619527" description="Sensor domain-containing protein" evidence="1">
    <location>
        <begin position="24"/>
        <end position="233"/>
    </location>
</feature>
<feature type="signal peptide" evidence="1">
    <location>
        <begin position="1"/>
        <end position="23"/>
    </location>
</feature>
<comment type="caution">
    <text evidence="2">The sequence shown here is derived from an EMBL/GenBank/DDBJ whole genome shotgun (WGS) entry which is preliminary data.</text>
</comment>
<name>A0A5C8HYI2_9MICO</name>
<dbReference type="EMBL" id="VRSV01000002">
    <property type="protein sequence ID" value="TXK10332.1"/>
    <property type="molecule type" value="Genomic_DNA"/>
</dbReference>
<dbReference type="AlphaFoldDB" id="A0A5C8HYI2"/>
<dbReference type="OrthoDB" id="5111701at2"/>
<dbReference type="Proteomes" id="UP000321034">
    <property type="component" value="Unassembled WGS sequence"/>
</dbReference>
<dbReference type="RefSeq" id="WP_147895507.1">
    <property type="nucleotide sequence ID" value="NZ_BAAANR010000001.1"/>
</dbReference>
<keyword evidence="3" id="KW-1185">Reference proteome</keyword>
<proteinExistence type="predicted"/>
<evidence type="ECO:0000313" key="2">
    <source>
        <dbReference type="EMBL" id="TXK10332.1"/>
    </source>
</evidence>
<dbReference type="PROSITE" id="PS51257">
    <property type="entry name" value="PROKAR_LIPOPROTEIN"/>
    <property type="match status" value="1"/>
</dbReference>
<evidence type="ECO:0000256" key="1">
    <source>
        <dbReference type="SAM" id="SignalP"/>
    </source>
</evidence>
<evidence type="ECO:0008006" key="4">
    <source>
        <dbReference type="Google" id="ProtNLM"/>
    </source>
</evidence>
<accession>A0A5C8HYI2</accession>